<evidence type="ECO:0000256" key="1">
    <source>
        <dbReference type="ARBA" id="ARBA00004609"/>
    </source>
</evidence>
<keyword evidence="2" id="KW-1003">Cell membrane</keyword>
<dbReference type="GeneID" id="23866837"/>
<dbReference type="GO" id="GO:0042783">
    <property type="term" value="P:symbiont-mediated evasion of host immune response"/>
    <property type="evidence" value="ECO:0007669"/>
    <property type="project" value="InterPro"/>
</dbReference>
<keyword evidence="4" id="KW-0472">Membrane</keyword>
<evidence type="ECO:0000256" key="2">
    <source>
        <dbReference type="ARBA" id="ARBA00022475"/>
    </source>
</evidence>
<keyword evidence="6" id="KW-0449">Lipoprotein</keyword>
<feature type="domain" description="Trypanosome variant surface glycoprotein A-type N-terminal" evidence="7">
    <location>
        <begin position="35"/>
        <end position="274"/>
    </location>
</feature>
<dbReference type="Proteomes" id="UP000002316">
    <property type="component" value="Chromosome 11"/>
</dbReference>
<dbReference type="RefSeq" id="XP_011780780.1">
    <property type="nucleotide sequence ID" value="XM_011782478.1"/>
</dbReference>
<accession>D0AA15</accession>
<dbReference type="SUPFAM" id="SSF58087">
    <property type="entry name" value="Variant surface glycoprotein (N-terminal domain)"/>
    <property type="match status" value="1"/>
</dbReference>
<comment type="subcellular location">
    <subcellularLocation>
        <location evidence="1">Cell membrane</location>
        <topology evidence="1">Lipid-anchor</topology>
        <topology evidence="1">GPI-anchor</topology>
    </subcellularLocation>
</comment>
<dbReference type="GO" id="GO:0098552">
    <property type="term" value="C:side of membrane"/>
    <property type="evidence" value="ECO:0007669"/>
    <property type="project" value="UniProtKB-KW"/>
</dbReference>
<evidence type="ECO:0000256" key="4">
    <source>
        <dbReference type="ARBA" id="ARBA00023136"/>
    </source>
</evidence>
<evidence type="ECO:0000256" key="6">
    <source>
        <dbReference type="ARBA" id="ARBA00023288"/>
    </source>
</evidence>
<dbReference type="Pfam" id="PF00913">
    <property type="entry name" value="Trypan_glycop"/>
    <property type="match status" value="1"/>
</dbReference>
<dbReference type="KEGG" id="tbg:TbgDal_XI16350"/>
<dbReference type="AlphaFoldDB" id="D0AA15"/>
<keyword evidence="5" id="KW-0325">Glycoprotein</keyword>
<gene>
    <name evidence="8" type="ORF">TbgDal_XI16350</name>
</gene>
<reference evidence="9" key="1">
    <citation type="journal article" date="2010" name="PLoS Negl. Trop. Dis.">
        <title>The genome sequence of Trypanosoma brucei gambiense, causative agent of chronic human african trypanosomiasis.</title>
        <authorList>
            <person name="Jackson A.P."/>
            <person name="Sanders M."/>
            <person name="Berry A."/>
            <person name="McQuillan J."/>
            <person name="Aslett M.A."/>
            <person name="Quail M.A."/>
            <person name="Chukualim B."/>
            <person name="Capewell P."/>
            <person name="MacLeod A."/>
            <person name="Melville S.E."/>
            <person name="Gibson W."/>
            <person name="Barry J.D."/>
            <person name="Berriman M."/>
            <person name="Hertz-Fowler C."/>
        </authorList>
    </citation>
    <scope>NUCLEOTIDE SEQUENCE [LARGE SCALE GENOMIC DNA]</scope>
    <source>
        <strain evidence="9">MHOM/CI/86/DAL972</strain>
    </source>
</reference>
<dbReference type="EMBL" id="FN554974">
    <property type="protein sequence ID" value="CBH18516.1"/>
    <property type="molecule type" value="Genomic_DNA"/>
</dbReference>
<dbReference type="VEuPathDB" id="TriTrypDB:Tbg972.11.16350"/>
<dbReference type="Gene3D" id="3.90.150.10">
    <property type="entry name" value="Variant Surface Glycoprotein, subunit A domain 1"/>
    <property type="match status" value="1"/>
</dbReference>
<evidence type="ECO:0000313" key="9">
    <source>
        <dbReference type="Proteomes" id="UP000002316"/>
    </source>
</evidence>
<evidence type="ECO:0000259" key="7">
    <source>
        <dbReference type="Pfam" id="PF00913"/>
    </source>
</evidence>
<organism evidence="8 9">
    <name type="scientific">Trypanosoma brucei gambiense (strain MHOM/CI/86/DAL972)</name>
    <dbReference type="NCBI Taxonomy" id="679716"/>
    <lineage>
        <taxon>Eukaryota</taxon>
        <taxon>Discoba</taxon>
        <taxon>Euglenozoa</taxon>
        <taxon>Kinetoplastea</taxon>
        <taxon>Metakinetoplastina</taxon>
        <taxon>Trypanosomatida</taxon>
        <taxon>Trypanosomatidae</taxon>
        <taxon>Trypanosoma</taxon>
    </lineage>
</organism>
<evidence type="ECO:0000313" key="8">
    <source>
        <dbReference type="EMBL" id="CBH18516.1"/>
    </source>
</evidence>
<proteinExistence type="predicted"/>
<dbReference type="GO" id="GO:0005886">
    <property type="term" value="C:plasma membrane"/>
    <property type="evidence" value="ECO:0007669"/>
    <property type="project" value="UniProtKB-SubCell"/>
</dbReference>
<protein>
    <submittedName>
        <fullName evidence="8">Procyclin-associated gene 2-like protein,putative</fullName>
    </submittedName>
</protein>
<sequence>MHLPTVSVICISLDMRATVVLFVVALGVSVGDINAERAALKLKVAQGVCAATKALKSVHRYTVEKVKEVEGKLEDVQNMVKLAKLKVLREKKAGSVDCRTMAFFLNYTVKKVSGMIDLLPKIREQGLNLTASAGIAAGRLEEMINVFHQPSDRQESDIFFCIAGKQGEGVTKSELADCFKGGRDAIDSSHFVAFGDAEATKGWQDIFKEKDGLEGALKKHLTVDDNDPRFTRGEGRGCQLVHGMQGGGYIVNENLTEHMLWGDGILGVKKDGNGTTGYVGSTRGNDYDHDILWEKDPTASVPSLHATVSDYHSFSGLLHKYDTIYRSVTEEWTADLIQRDPEATDLLTASELTVEDVAALNSRTKQEWLSQKHAKEADKEFLMTEIRFCGKLKRRGFIRRMVKKILGGLRISWTSEG</sequence>
<evidence type="ECO:0000256" key="3">
    <source>
        <dbReference type="ARBA" id="ARBA00022622"/>
    </source>
</evidence>
<keyword evidence="3" id="KW-0336">GPI-anchor</keyword>
<name>D0AA15_TRYB9</name>
<evidence type="ECO:0000256" key="5">
    <source>
        <dbReference type="ARBA" id="ARBA00023180"/>
    </source>
</evidence>
<dbReference type="InterPro" id="IPR001812">
    <property type="entry name" value="Trypano_VSG_A_N_dom"/>
</dbReference>